<reference evidence="1 2" key="1">
    <citation type="journal article" date="2021" name="Int. J. Syst. Evol. Microbiol.">
        <title>Amazonocrinis nigriterrae gen. nov., sp. nov., Atlanticothrix silvestris gen. nov., sp. nov. and Dendronalium phyllosphericum gen. nov., sp. nov., nostocacean cyanobacteria from Brazilian environments.</title>
        <authorList>
            <person name="Alvarenga D.O."/>
            <person name="Andreote A.P.D."/>
            <person name="Branco L.H.Z."/>
            <person name="Delbaje E."/>
            <person name="Cruz R.B."/>
            <person name="Varani A.M."/>
            <person name="Fiore M.F."/>
        </authorList>
    </citation>
    <scope>NUCLEOTIDE SEQUENCE [LARGE SCALE GENOMIC DNA]</scope>
    <source>
        <strain evidence="1 2">CENA357</strain>
    </source>
</reference>
<organism evidence="1 2">
    <name type="scientific">Atlanticothrix silvestris CENA357</name>
    <dbReference type="NCBI Taxonomy" id="1725252"/>
    <lineage>
        <taxon>Bacteria</taxon>
        <taxon>Bacillati</taxon>
        <taxon>Cyanobacteriota</taxon>
        <taxon>Cyanophyceae</taxon>
        <taxon>Nostocales</taxon>
        <taxon>Nodulariaceae</taxon>
        <taxon>Atlanticothrix</taxon>
        <taxon>Atlanticothrix silvestris</taxon>
    </lineage>
</organism>
<keyword evidence="2" id="KW-1185">Reference proteome</keyword>
<gene>
    <name evidence="1" type="ORF">I8751_13360</name>
</gene>
<name>A0A8J7L2N4_9CYAN</name>
<comment type="caution">
    <text evidence="1">The sequence shown here is derived from an EMBL/GenBank/DDBJ whole genome shotgun (WGS) entry which is preliminary data.</text>
</comment>
<accession>A0A8J7L2N4</accession>
<dbReference type="AlphaFoldDB" id="A0A8J7L2N4"/>
<protein>
    <submittedName>
        <fullName evidence="1">Uncharacterized protein</fullName>
    </submittedName>
</protein>
<sequence length="474" mass="55577">MRQPETIFVIPTCRLRDVAQTIEEYDKNFWANGHATKIIVFDDSSVSNHEKYYPLLEQTKTFNDIFYVGPREKEQFISFLNERLRDRKLESLVKNLFRPSYGGNRNFTLMYTLGHLMVSADDDMRPDALIETSRESLSEDEICRGRLIKPHEQCFIHKSFDILTAFEDVLGQDINHIPKNFEIGELIIDTAMDLETNTTKGYFHENSLFLQKGKLANECVVKIAQTFRTGTNDIDTLDFVHIYLNNENQINPDDLNNFYILTNFRPVITNKNWRMDCGVAGYDNRLGLPPFFPTRLRFEDYIYRLWIQQEGIVAAHVDAVQNHTRNNYMRNPLASEIFNEEICNLLKRRIKDSVYHLDDMGIKFDYYGEVTLQESEEILEKISTIHTQIIKASESTKNQERKYSLQLFSDNLSRVFYGFEADFFQQNVSRIVDDVISQFHASLEIWPTLVEICYLQKDKKNLPQILVKNKKLKA</sequence>
<dbReference type="EMBL" id="JAECZB010000029">
    <property type="protein sequence ID" value="MBH8553344.1"/>
    <property type="molecule type" value="Genomic_DNA"/>
</dbReference>
<evidence type="ECO:0000313" key="2">
    <source>
        <dbReference type="Proteomes" id="UP000599391"/>
    </source>
</evidence>
<dbReference type="RefSeq" id="WP_214439633.1">
    <property type="nucleotide sequence ID" value="NZ_JAECZB010000029.1"/>
</dbReference>
<dbReference type="Proteomes" id="UP000599391">
    <property type="component" value="Unassembled WGS sequence"/>
</dbReference>
<proteinExistence type="predicted"/>
<evidence type="ECO:0000313" key="1">
    <source>
        <dbReference type="EMBL" id="MBH8553344.1"/>
    </source>
</evidence>